<gene>
    <name evidence="3" type="ORF">BCR34DRAFT_88559</name>
</gene>
<keyword evidence="4" id="KW-1185">Reference proteome</keyword>
<evidence type="ECO:0000313" key="3">
    <source>
        <dbReference type="EMBL" id="ORY02202.1"/>
    </source>
</evidence>
<dbReference type="OrthoDB" id="3944128at2759"/>
<keyword evidence="2" id="KW-0732">Signal</keyword>
<comment type="caution">
    <text evidence="3">The sequence shown here is derived from an EMBL/GenBank/DDBJ whole genome shotgun (WGS) entry which is preliminary data.</text>
</comment>
<evidence type="ECO:0000313" key="4">
    <source>
        <dbReference type="Proteomes" id="UP000193144"/>
    </source>
</evidence>
<sequence>MAFARFSLYCNLMLILYHVVSASLIRNLPLLNTTNPAWVHDVTTPGIAIPSPTNHSQVTSTKCNFFVTTTHFVWAASIGRSPTKTMTITAATKIIFIDAKTNRTSTSLVGGAGLESATTTPIETNAAGTRITSLTFSDEVASTKFTTVLTYPTGYVHYPSSFAYDTTESTFVSAFPSHPPYNDPLSDGDYSAVLAQDPFGLSAQFRILRKLDREPQFYRSAFPDVWPFWTCKPAGFAGHVWPPMYVQKTAMVEIVTMTSTSYVAINPIPAGTVATSPQNTESRHGKVHAESSVSNLDEGKSHPPFVAYPESTGVATDVGSVISEVFRPFPNLPVHLESTASNGFRQNPTPPLGAKTAQVTAVLGASQREGPFYAESTMGNSGGHAAASGPNLATTSPPITPPPVTVGSHTLNPAHVTSILISGTMLLPDGNTATIGSGSSTTLVHLDPSGYPVLASGSLTTTMYIAPPTPFTIGDETVTPLPSGLIIGGQVLTPGASPATIGTGEHAATVSINDEGETIVGIDGVSSTLFDPATRAFTMGDVTATAIANDFQYTYSSQTLAPGHPITIDGIAVSLTTDSSGSTVVIIGSSSTTLADIEQMTLANDLLVSTTIVSGTTEYLIDSQTLYPGHPVTIRGVPISIITTPDATMLVIGNLTTSISPATLSPVAVTYISDLTLTSLAVSRTEGGSAGAAAATSSSTKSDAGPVLSRRPTAFVFILTILVMLFGLG</sequence>
<feature type="region of interest" description="Disordered" evidence="1">
    <location>
        <begin position="372"/>
        <end position="410"/>
    </location>
</feature>
<organism evidence="3 4">
    <name type="scientific">Clohesyomyces aquaticus</name>
    <dbReference type="NCBI Taxonomy" id="1231657"/>
    <lineage>
        <taxon>Eukaryota</taxon>
        <taxon>Fungi</taxon>
        <taxon>Dikarya</taxon>
        <taxon>Ascomycota</taxon>
        <taxon>Pezizomycotina</taxon>
        <taxon>Dothideomycetes</taxon>
        <taxon>Pleosporomycetidae</taxon>
        <taxon>Pleosporales</taxon>
        <taxon>Lindgomycetaceae</taxon>
        <taxon>Clohesyomyces</taxon>
    </lineage>
</organism>
<dbReference type="EMBL" id="MCFA01000160">
    <property type="protein sequence ID" value="ORY02202.1"/>
    <property type="molecule type" value="Genomic_DNA"/>
</dbReference>
<proteinExistence type="predicted"/>
<feature type="chain" id="PRO_5012756460" evidence="2">
    <location>
        <begin position="23"/>
        <end position="729"/>
    </location>
</feature>
<reference evidence="3 4" key="1">
    <citation type="submission" date="2016-07" db="EMBL/GenBank/DDBJ databases">
        <title>Pervasive Adenine N6-methylation of Active Genes in Fungi.</title>
        <authorList>
            <consortium name="DOE Joint Genome Institute"/>
            <person name="Mondo S.J."/>
            <person name="Dannebaum R.O."/>
            <person name="Kuo R.C."/>
            <person name="Labutti K."/>
            <person name="Haridas S."/>
            <person name="Kuo A."/>
            <person name="Salamov A."/>
            <person name="Ahrendt S.R."/>
            <person name="Lipzen A."/>
            <person name="Sullivan W."/>
            <person name="Andreopoulos W.B."/>
            <person name="Clum A."/>
            <person name="Lindquist E."/>
            <person name="Daum C."/>
            <person name="Ramamoorthy G.K."/>
            <person name="Gryganskyi A."/>
            <person name="Culley D."/>
            <person name="Magnuson J.K."/>
            <person name="James T.Y."/>
            <person name="O'Malley M.A."/>
            <person name="Stajich J.E."/>
            <person name="Spatafora J.W."/>
            <person name="Visel A."/>
            <person name="Grigoriev I.V."/>
        </authorList>
    </citation>
    <scope>NUCLEOTIDE SEQUENCE [LARGE SCALE GENOMIC DNA]</scope>
    <source>
        <strain evidence="3 4">CBS 115471</strain>
    </source>
</reference>
<protein>
    <submittedName>
        <fullName evidence="3">Uncharacterized protein</fullName>
    </submittedName>
</protein>
<dbReference type="Proteomes" id="UP000193144">
    <property type="component" value="Unassembled WGS sequence"/>
</dbReference>
<feature type="region of interest" description="Disordered" evidence="1">
    <location>
        <begin position="274"/>
        <end position="301"/>
    </location>
</feature>
<evidence type="ECO:0000256" key="1">
    <source>
        <dbReference type="SAM" id="MobiDB-lite"/>
    </source>
</evidence>
<evidence type="ECO:0000256" key="2">
    <source>
        <dbReference type="SAM" id="SignalP"/>
    </source>
</evidence>
<feature type="signal peptide" evidence="2">
    <location>
        <begin position="1"/>
        <end position="22"/>
    </location>
</feature>
<dbReference type="STRING" id="1231657.A0A1Y1YVY0"/>
<name>A0A1Y1YVY0_9PLEO</name>
<dbReference type="AlphaFoldDB" id="A0A1Y1YVY0"/>
<accession>A0A1Y1YVY0</accession>